<evidence type="ECO:0000313" key="3">
    <source>
        <dbReference type="Proteomes" id="UP001477870"/>
    </source>
</evidence>
<reference evidence="2 3" key="1">
    <citation type="submission" date="2024-03" db="EMBL/GenBank/DDBJ databases">
        <title>Community enrichment and isolation of bacterial strains for fucoidan degradation.</title>
        <authorList>
            <person name="Sichert A."/>
        </authorList>
    </citation>
    <scope>NUCLEOTIDE SEQUENCE [LARGE SCALE GENOMIC DNA]</scope>
    <source>
        <strain evidence="2 3">AS62</strain>
    </source>
</reference>
<gene>
    <name evidence="2" type="ORF">WNY59_00960</name>
</gene>
<keyword evidence="1" id="KW-1133">Transmembrane helix</keyword>
<sequence>MSKRPGFFDFDTPFFYPVWRRYAVVSVLFLWALFELYAGAVTWAIIFFGLGIIAAVKMYQTDWSAVKQDDLDDQEK</sequence>
<dbReference type="EMBL" id="JBBMQO010000001">
    <property type="protein sequence ID" value="MEM5500150.1"/>
    <property type="molecule type" value="Genomic_DNA"/>
</dbReference>
<dbReference type="RefSeq" id="WP_342846142.1">
    <property type="nucleotide sequence ID" value="NZ_JBBMQO010000001.1"/>
</dbReference>
<evidence type="ECO:0008006" key="4">
    <source>
        <dbReference type="Google" id="ProtNLM"/>
    </source>
</evidence>
<feature type="transmembrane region" description="Helical" evidence="1">
    <location>
        <begin position="40"/>
        <end position="59"/>
    </location>
</feature>
<dbReference type="Proteomes" id="UP001477870">
    <property type="component" value="Unassembled WGS sequence"/>
</dbReference>
<evidence type="ECO:0000256" key="1">
    <source>
        <dbReference type="SAM" id="Phobius"/>
    </source>
</evidence>
<keyword evidence="1" id="KW-0812">Transmembrane</keyword>
<keyword evidence="1" id="KW-0472">Membrane</keyword>
<protein>
    <recommendedName>
        <fullName evidence="4">DUF3329 domain-containing protein</fullName>
    </recommendedName>
</protein>
<accession>A0ABU9T2U7</accession>
<proteinExistence type="predicted"/>
<name>A0ABU9T2U7_9HYPH</name>
<organism evidence="2 3">
    <name type="scientific">Ahrensia kielensis</name>
    <dbReference type="NCBI Taxonomy" id="76980"/>
    <lineage>
        <taxon>Bacteria</taxon>
        <taxon>Pseudomonadati</taxon>
        <taxon>Pseudomonadota</taxon>
        <taxon>Alphaproteobacteria</taxon>
        <taxon>Hyphomicrobiales</taxon>
        <taxon>Ahrensiaceae</taxon>
        <taxon>Ahrensia</taxon>
    </lineage>
</organism>
<keyword evidence="3" id="KW-1185">Reference proteome</keyword>
<evidence type="ECO:0000313" key="2">
    <source>
        <dbReference type="EMBL" id="MEM5500150.1"/>
    </source>
</evidence>
<comment type="caution">
    <text evidence="2">The sequence shown here is derived from an EMBL/GenBank/DDBJ whole genome shotgun (WGS) entry which is preliminary data.</text>
</comment>